<comment type="caution">
    <text evidence="1">The sequence shown here is derived from an EMBL/GenBank/DDBJ whole genome shotgun (WGS) entry which is preliminary data.</text>
</comment>
<protein>
    <recommendedName>
        <fullName evidence="3">Perilipin</fullName>
    </recommendedName>
</protein>
<accession>A0A815HTX3</accession>
<gene>
    <name evidence="1" type="ORF">KQP761_LOCUS7517</name>
</gene>
<evidence type="ECO:0000313" key="2">
    <source>
        <dbReference type="Proteomes" id="UP000663834"/>
    </source>
</evidence>
<reference evidence="1" key="1">
    <citation type="submission" date="2021-02" db="EMBL/GenBank/DDBJ databases">
        <authorList>
            <person name="Nowell W R."/>
        </authorList>
    </citation>
    <scope>NUCLEOTIDE SEQUENCE</scope>
</reference>
<proteinExistence type="predicted"/>
<dbReference type="Proteomes" id="UP000663834">
    <property type="component" value="Unassembled WGS sequence"/>
</dbReference>
<dbReference type="AlphaFoldDB" id="A0A815HTX3"/>
<sequence>MFNFQTLSCLGGIPVIQSSTSAIYGVYTEAKNKSLFIRFPCNLVETIANKSSKIVSNFANSLVEPLRRPVYAIDDFTAEKIRQIESKYTVMKTRSEEVMVALSKKAEHAHHVLNCAKQITTSTIQHGKQMVAIVASVTVNKVTNVADTVYTFCENHVPGKTTHIPRDDFCRRTTLLWNRLTSSLDLKIDYVVQSIFFFLKCYQNLIVSLLLKTKLKHDNFINNIKQRAVLFILFKRLFIFTGAILDYVIEHIETHDKRETKEQSQLIQQRQQQKQFVCRQTLKPNEFLFPRQTVGISKQDSVTNRSKSEEPEVNVEEKINPTLNFNNIHQPKSPSIEFGPNDDTDKLHDRLEPIDIEFLFSKLPFDNISCREDQESSTDDDEIIHTQFE</sequence>
<evidence type="ECO:0000313" key="1">
    <source>
        <dbReference type="EMBL" id="CAF1356607.1"/>
    </source>
</evidence>
<organism evidence="1 2">
    <name type="scientific">Rotaria magnacalcarata</name>
    <dbReference type="NCBI Taxonomy" id="392030"/>
    <lineage>
        <taxon>Eukaryota</taxon>
        <taxon>Metazoa</taxon>
        <taxon>Spiralia</taxon>
        <taxon>Gnathifera</taxon>
        <taxon>Rotifera</taxon>
        <taxon>Eurotatoria</taxon>
        <taxon>Bdelloidea</taxon>
        <taxon>Philodinida</taxon>
        <taxon>Philodinidae</taxon>
        <taxon>Rotaria</taxon>
    </lineage>
</organism>
<name>A0A815HTX3_9BILA</name>
<dbReference type="EMBL" id="CAJNOW010002556">
    <property type="protein sequence ID" value="CAF1356607.1"/>
    <property type="molecule type" value="Genomic_DNA"/>
</dbReference>
<evidence type="ECO:0008006" key="3">
    <source>
        <dbReference type="Google" id="ProtNLM"/>
    </source>
</evidence>
<dbReference type="OrthoDB" id="376826at2759"/>